<dbReference type="EMBL" id="SIHI01000001">
    <property type="protein sequence ID" value="TWT57727.1"/>
    <property type="molecule type" value="Genomic_DNA"/>
</dbReference>
<proteinExistence type="inferred from homology"/>
<dbReference type="PANTHER" id="PTHR43179">
    <property type="entry name" value="RHAMNOSYLTRANSFERASE WBBL"/>
    <property type="match status" value="1"/>
</dbReference>
<comment type="caution">
    <text evidence="5">The sequence shown here is derived from an EMBL/GenBank/DDBJ whole genome shotgun (WGS) entry which is preliminary data.</text>
</comment>
<keyword evidence="3 5" id="KW-0808">Transferase</keyword>
<evidence type="ECO:0000313" key="6">
    <source>
        <dbReference type="Proteomes" id="UP000317243"/>
    </source>
</evidence>
<evidence type="ECO:0000313" key="5">
    <source>
        <dbReference type="EMBL" id="TWT57727.1"/>
    </source>
</evidence>
<comment type="similarity">
    <text evidence="1">Belongs to the glycosyltransferase 2 family.</text>
</comment>
<evidence type="ECO:0000256" key="3">
    <source>
        <dbReference type="ARBA" id="ARBA00022679"/>
    </source>
</evidence>
<dbReference type="AlphaFoldDB" id="A0A5C5X3N8"/>
<evidence type="ECO:0000256" key="2">
    <source>
        <dbReference type="ARBA" id="ARBA00022676"/>
    </source>
</evidence>
<gene>
    <name evidence="5" type="ORF">KOR42_10930</name>
</gene>
<dbReference type="PANTHER" id="PTHR43179:SF12">
    <property type="entry name" value="GALACTOFURANOSYLTRANSFERASE GLFT2"/>
    <property type="match status" value="1"/>
</dbReference>
<dbReference type="SUPFAM" id="SSF53448">
    <property type="entry name" value="Nucleotide-diphospho-sugar transferases"/>
    <property type="match status" value="1"/>
</dbReference>
<dbReference type="Gene3D" id="3.90.550.10">
    <property type="entry name" value="Spore Coat Polysaccharide Biosynthesis Protein SpsA, Chain A"/>
    <property type="match status" value="1"/>
</dbReference>
<evidence type="ECO:0000256" key="1">
    <source>
        <dbReference type="ARBA" id="ARBA00006739"/>
    </source>
</evidence>
<dbReference type="Proteomes" id="UP000317243">
    <property type="component" value="Unassembled WGS sequence"/>
</dbReference>
<dbReference type="Pfam" id="PF00535">
    <property type="entry name" value="Glycos_transf_2"/>
    <property type="match status" value="1"/>
</dbReference>
<dbReference type="OrthoDB" id="9771846at2"/>
<keyword evidence="2" id="KW-0328">Glycosyltransferase</keyword>
<evidence type="ECO:0000259" key="4">
    <source>
        <dbReference type="Pfam" id="PF00535"/>
    </source>
</evidence>
<dbReference type="GO" id="GO:0016757">
    <property type="term" value="F:glycosyltransferase activity"/>
    <property type="evidence" value="ECO:0007669"/>
    <property type="project" value="UniProtKB-KW"/>
</dbReference>
<dbReference type="RefSeq" id="WP_146507625.1">
    <property type="nucleotide sequence ID" value="NZ_SIHI01000001.1"/>
</dbReference>
<organism evidence="5 6">
    <name type="scientific">Thalassoglobus neptunius</name>
    <dbReference type="NCBI Taxonomy" id="1938619"/>
    <lineage>
        <taxon>Bacteria</taxon>
        <taxon>Pseudomonadati</taxon>
        <taxon>Planctomycetota</taxon>
        <taxon>Planctomycetia</taxon>
        <taxon>Planctomycetales</taxon>
        <taxon>Planctomycetaceae</taxon>
        <taxon>Thalassoglobus</taxon>
    </lineage>
</organism>
<sequence length="350" mass="38637">MTTESENSIDLLGVVIVTFGSSDVIVPCLESLAESENRQLRVVVVDNASTDDTVEQVMSWASDWNTRQPSRQINFTSIPLDQTDGPIEGSAPSVTLVRSPLNYGYAGACNIGLRLLNQTSDVDCFWILNPDCVVTPQTAGDFIDDLRKAGKFGLFGGRVLYHDPPQLIQSDGGRVGFWTGACTNVHQGLLPAETSYANVDTLNFISGANIIASREFYDTVGPMSDDYFLYFEEVDWACRRGDLPLKFSDKAVVYHHGGTSIGTGSVKRRASAFANYFNFRNRIKFIWRFNPLGVPSAYLFSVLLIVRLLTRGAWEEAYGALKGLHQMSPPRRVKERLINGAAVFPGINET</sequence>
<name>A0A5C5X3N8_9PLAN</name>
<feature type="domain" description="Glycosyltransferase 2-like" evidence="4">
    <location>
        <begin position="14"/>
        <end position="162"/>
    </location>
</feature>
<protein>
    <submittedName>
        <fullName evidence="5">Glycosyl transferase family 2</fullName>
    </submittedName>
</protein>
<dbReference type="InterPro" id="IPR029044">
    <property type="entry name" value="Nucleotide-diphossugar_trans"/>
</dbReference>
<accession>A0A5C5X3N8</accession>
<reference evidence="5 6" key="1">
    <citation type="submission" date="2019-02" db="EMBL/GenBank/DDBJ databases">
        <title>Deep-cultivation of Planctomycetes and their phenomic and genomic characterization uncovers novel biology.</title>
        <authorList>
            <person name="Wiegand S."/>
            <person name="Jogler M."/>
            <person name="Boedeker C."/>
            <person name="Pinto D."/>
            <person name="Vollmers J."/>
            <person name="Rivas-Marin E."/>
            <person name="Kohn T."/>
            <person name="Peeters S.H."/>
            <person name="Heuer A."/>
            <person name="Rast P."/>
            <person name="Oberbeckmann S."/>
            <person name="Bunk B."/>
            <person name="Jeske O."/>
            <person name="Meyerdierks A."/>
            <person name="Storesund J.E."/>
            <person name="Kallscheuer N."/>
            <person name="Luecker S."/>
            <person name="Lage O.M."/>
            <person name="Pohl T."/>
            <person name="Merkel B.J."/>
            <person name="Hornburger P."/>
            <person name="Mueller R.-W."/>
            <person name="Bruemmer F."/>
            <person name="Labrenz M."/>
            <person name="Spormann A.M."/>
            <person name="Op Den Camp H."/>
            <person name="Overmann J."/>
            <person name="Amann R."/>
            <person name="Jetten M.S.M."/>
            <person name="Mascher T."/>
            <person name="Medema M.H."/>
            <person name="Devos D.P."/>
            <person name="Kaster A.-K."/>
            <person name="Ovreas L."/>
            <person name="Rohde M."/>
            <person name="Galperin M.Y."/>
            <person name="Jogler C."/>
        </authorList>
    </citation>
    <scope>NUCLEOTIDE SEQUENCE [LARGE SCALE GENOMIC DNA]</scope>
    <source>
        <strain evidence="5 6">KOR42</strain>
    </source>
</reference>
<keyword evidence="6" id="KW-1185">Reference proteome</keyword>
<dbReference type="InterPro" id="IPR001173">
    <property type="entry name" value="Glyco_trans_2-like"/>
</dbReference>